<keyword evidence="2 4" id="KW-0689">Ribosomal protein</keyword>
<dbReference type="InterPro" id="IPR023674">
    <property type="entry name" value="Ribosomal_uL1-like"/>
</dbReference>
<gene>
    <name evidence="4" type="primary">rpl1</name>
</gene>
<evidence type="ECO:0000313" key="4">
    <source>
        <dbReference type="EMBL" id="AGH24142.1"/>
    </source>
</evidence>
<sequence>MSIIYTHDLQDSLKALRSYNICSINSSFDDNPIVLTISYNFKTKLQKKKKEDKSFLSSLRSERIVYPHFFGKKPVLGIYDSSYPADSIQIENTHIYGSLELINQIIAGTLSVDFLICRQSDFHLLKKYSKQLGPKKLMPSLKNGTLVQDLDEGIRIVGQCSTSIHTNNHNVLYIQVGSSSMKDEDILENIQFLNEWISKRFPITYQRNSMEHVGLQLLFGPSIFIK</sequence>
<accession>M4Q9P7</accession>
<dbReference type="InterPro" id="IPR028364">
    <property type="entry name" value="Ribosomal_uL1/biogenesis"/>
</dbReference>
<proteinExistence type="inferred from homology"/>
<keyword evidence="4" id="KW-0496">Mitochondrion</keyword>
<dbReference type="Pfam" id="PF00687">
    <property type="entry name" value="Ribosomal_L1"/>
    <property type="match status" value="1"/>
</dbReference>
<evidence type="ECO:0000256" key="3">
    <source>
        <dbReference type="ARBA" id="ARBA00023274"/>
    </source>
</evidence>
<reference evidence="4" key="1">
    <citation type="journal article" date="2006" name="RNA">
        <title>Hybrid E. coli--Mitochondrial ribonuclease P RNAs are catalytically active.</title>
        <authorList>
            <person name="Seif E."/>
            <person name="Cadieux A."/>
            <person name="Lang B.F."/>
        </authorList>
    </citation>
    <scope>NUCLEOTIDE SEQUENCE</scope>
    <source>
        <strain evidence="4">ATCC 50695</strain>
    </source>
</reference>
<dbReference type="GO" id="GO:1990904">
    <property type="term" value="C:ribonucleoprotein complex"/>
    <property type="evidence" value="ECO:0007669"/>
    <property type="project" value="UniProtKB-KW"/>
</dbReference>
<dbReference type="Gene3D" id="3.30.190.20">
    <property type="match status" value="1"/>
</dbReference>
<evidence type="ECO:0000256" key="1">
    <source>
        <dbReference type="ARBA" id="ARBA00010531"/>
    </source>
</evidence>
<dbReference type="PANTHER" id="PTHR36427">
    <property type="entry name" value="54S RIBOSOMAL PROTEIN L1, MITOCHONDRIAL"/>
    <property type="match status" value="1"/>
</dbReference>
<dbReference type="GO" id="GO:0005840">
    <property type="term" value="C:ribosome"/>
    <property type="evidence" value="ECO:0007669"/>
    <property type="project" value="UniProtKB-KW"/>
</dbReference>
<dbReference type="GeneID" id="15333070"/>
<dbReference type="RefSeq" id="YP_007890648.1">
    <property type="nucleotide sequence ID" value="NC_021126.1"/>
</dbReference>
<dbReference type="AlphaFoldDB" id="M4Q9P7"/>
<keyword evidence="3" id="KW-0687">Ribonucleoprotein</keyword>
<organism evidence="4">
    <name type="scientific">Jakoba bahamiensis</name>
    <dbReference type="NCBI Taxonomy" id="221721"/>
    <lineage>
        <taxon>Eukaryota</taxon>
        <taxon>Discoba</taxon>
        <taxon>Jakobida</taxon>
        <taxon>Histionina</taxon>
        <taxon>Jakobidae</taxon>
        <taxon>Jakoba</taxon>
    </lineage>
</organism>
<geneLocation type="mitochondrion" evidence="4"/>
<comment type="similarity">
    <text evidence="1">Belongs to the universal ribosomal protein uL1 family.</text>
</comment>
<dbReference type="InterPro" id="IPR016095">
    <property type="entry name" value="Ribosomal_uL1_3-a/b-sand"/>
</dbReference>
<protein>
    <submittedName>
        <fullName evidence="4">Ribosomal protein L1</fullName>
    </submittedName>
</protein>
<dbReference type="EMBL" id="KC353354">
    <property type="protein sequence ID" value="AGH24142.1"/>
    <property type="molecule type" value="Genomic_DNA"/>
</dbReference>
<dbReference type="Gene3D" id="3.40.50.790">
    <property type="match status" value="1"/>
</dbReference>
<dbReference type="PANTHER" id="PTHR36427:SF3">
    <property type="entry name" value="LARGE RIBOSOMAL SUBUNIT PROTEIN UL1M"/>
    <property type="match status" value="1"/>
</dbReference>
<name>M4Q9P7_9EUKA</name>
<dbReference type="SUPFAM" id="SSF56808">
    <property type="entry name" value="Ribosomal protein L1"/>
    <property type="match status" value="1"/>
</dbReference>
<reference evidence="4" key="2">
    <citation type="journal article" date="2013" name="Genome Biol. Evol.">
        <title>Strikingly bacteria-like and gene-rich mitochondrial genomes throughout jakobid protists.</title>
        <authorList>
            <person name="Burger G."/>
            <person name="Gray M.W."/>
            <person name="Forget L."/>
            <person name="Lang B.F."/>
        </authorList>
    </citation>
    <scope>NUCLEOTIDE SEQUENCE</scope>
    <source>
        <strain evidence="4">ATCC 50695</strain>
    </source>
</reference>
<evidence type="ECO:0000256" key="2">
    <source>
        <dbReference type="ARBA" id="ARBA00022980"/>
    </source>
</evidence>